<dbReference type="Proteomes" id="UP000704712">
    <property type="component" value="Unassembled WGS sequence"/>
</dbReference>
<dbReference type="EMBL" id="WSZM01000031">
    <property type="protein sequence ID" value="KAF4046056.1"/>
    <property type="molecule type" value="Genomic_DNA"/>
</dbReference>
<gene>
    <name evidence="2" type="ORF">GN244_ATG01494</name>
    <name evidence="3" type="ORF">GN958_ATG10338</name>
</gene>
<dbReference type="AlphaFoldDB" id="A0A833X1Z2"/>
<evidence type="ECO:0000256" key="1">
    <source>
        <dbReference type="SAM" id="MobiDB-lite"/>
    </source>
</evidence>
<feature type="compositionally biased region" description="Basic and acidic residues" evidence="1">
    <location>
        <begin position="245"/>
        <end position="258"/>
    </location>
</feature>
<comment type="caution">
    <text evidence="2">The sequence shown here is derived from an EMBL/GenBank/DDBJ whole genome shotgun (WGS) entry which is preliminary data.</text>
</comment>
<evidence type="ECO:0000313" key="3">
    <source>
        <dbReference type="EMBL" id="KAF4140478.1"/>
    </source>
</evidence>
<protein>
    <submittedName>
        <fullName evidence="2">Uncharacterized protein</fullName>
    </submittedName>
</protein>
<evidence type="ECO:0000313" key="4">
    <source>
        <dbReference type="Proteomes" id="UP000602510"/>
    </source>
</evidence>
<dbReference type="EMBL" id="JAACNO010001451">
    <property type="protein sequence ID" value="KAF4140478.1"/>
    <property type="molecule type" value="Genomic_DNA"/>
</dbReference>
<keyword evidence="4" id="KW-1185">Reference proteome</keyword>
<feature type="region of interest" description="Disordered" evidence="1">
    <location>
        <begin position="596"/>
        <end position="626"/>
    </location>
</feature>
<name>A0A833X1Z2_PHYIN</name>
<evidence type="ECO:0000313" key="2">
    <source>
        <dbReference type="EMBL" id="KAF4046056.1"/>
    </source>
</evidence>
<proteinExistence type="predicted"/>
<feature type="compositionally biased region" description="Basic and acidic residues" evidence="1">
    <location>
        <begin position="279"/>
        <end position="299"/>
    </location>
</feature>
<sequence length="695" mass="76530">MPRAHVLILPEDVPSENLEGPSYGEVLSRMTGPMASIRLGVDPAGGASRRISVPRDLAMQRQVDPDESIIDGPGWLLRRAVCVTEEGVFTYGQVTEYDGNTVTVTGVEGDKLVAKSDVTEVAPVIAVFLWKARVLPTIDSTASLYQAHALILDRLLGQNGQRGTRSIPKLLAGITTPASMPKASSQIPWLCPRTGLLGQLRVGHVVDFAFYVDGNRNVPARVRVGDFYNNDPTARVGRGAVPRETPARRVGHSDLQHDNDDDDETFNDLLETLVTETESANRHRPGNEEAAGADRDDELDHPTTYAILRALADKPVVLRDYVSQLERSSKRRRLTTPVIQPAPTPAVDAEAQAPRYQPSLDEYTRHVRLPAISDQVAVNPSPDSRARFRPTAAQQTIHQAITSVGHKGKDAMLFVDHARTSESTRFLPHPAILRRMYSFEFGPGELSVLHLVRFDLDAQFNLSNTQGVNLGNFSDKISLPPTPKTPTRMQFVSAIATLNGYAGEFCEDTTRSLVDAVHRFAESLVDYDPWTPMEIKALAFWCSKVFGSYRRAVQSDFTSGQNSRAQIALRINFQDAELSSILFKLSRGNSMPYRQASEGYAQARESPPAKLASQSAGVQQKKGRPVPAEVLSATPRQHGRQLCLRYISTQGCPSPTPDRCLRSYLAHFEVRSLPPSVHAFVCERYGGSRAPPETK</sequence>
<feature type="region of interest" description="Disordered" evidence="1">
    <location>
        <begin position="235"/>
        <end position="299"/>
    </location>
</feature>
<accession>A0A833X1Z2</accession>
<reference evidence="2" key="1">
    <citation type="submission" date="2020-04" db="EMBL/GenBank/DDBJ databases">
        <title>Hybrid Assembly of Korean Phytophthora infestans isolates.</title>
        <authorList>
            <person name="Prokchorchik M."/>
            <person name="Lee Y."/>
            <person name="Seo J."/>
            <person name="Cho J.-H."/>
            <person name="Park Y.-E."/>
            <person name="Jang D.-C."/>
            <person name="Im J.-S."/>
            <person name="Choi J.-G."/>
            <person name="Park H.-J."/>
            <person name="Lee G.-B."/>
            <person name="Lee Y.-G."/>
            <person name="Hong S.-Y."/>
            <person name="Cho K."/>
            <person name="Sohn K.H."/>
        </authorList>
    </citation>
    <scope>NUCLEOTIDE SEQUENCE</scope>
    <source>
        <strain evidence="2">KR_1_A1</strain>
        <strain evidence="3">KR_2_A2</strain>
    </source>
</reference>
<dbReference type="Proteomes" id="UP000602510">
    <property type="component" value="Unassembled WGS sequence"/>
</dbReference>
<organism evidence="2 4">
    <name type="scientific">Phytophthora infestans</name>
    <name type="common">Potato late blight agent</name>
    <name type="synonym">Botrytis infestans</name>
    <dbReference type="NCBI Taxonomy" id="4787"/>
    <lineage>
        <taxon>Eukaryota</taxon>
        <taxon>Sar</taxon>
        <taxon>Stramenopiles</taxon>
        <taxon>Oomycota</taxon>
        <taxon>Peronosporomycetes</taxon>
        <taxon>Peronosporales</taxon>
        <taxon>Peronosporaceae</taxon>
        <taxon>Phytophthora</taxon>
    </lineage>
</organism>